<keyword evidence="7" id="KW-1185">Reference proteome</keyword>
<comment type="function">
    <text evidence="1">Involved in DNA recombination.</text>
</comment>
<evidence type="ECO:0000256" key="1">
    <source>
        <dbReference type="ARBA" id="ARBA00003416"/>
    </source>
</evidence>
<evidence type="ECO:0000256" key="4">
    <source>
        <dbReference type="ARBA" id="ARBA00023172"/>
    </source>
</evidence>
<evidence type="ECO:0000313" key="7">
    <source>
        <dbReference type="Proteomes" id="UP001634747"/>
    </source>
</evidence>
<dbReference type="InterPro" id="IPR003798">
    <property type="entry name" value="DNA_recombination_RmuC"/>
</dbReference>
<evidence type="ECO:0000256" key="3">
    <source>
        <dbReference type="ARBA" id="ARBA00023054"/>
    </source>
</evidence>
<dbReference type="SUPFAM" id="SSF58113">
    <property type="entry name" value="Apolipoprotein A-I"/>
    <property type="match status" value="1"/>
</dbReference>
<feature type="coiled-coil region" evidence="5">
    <location>
        <begin position="197"/>
        <end position="239"/>
    </location>
</feature>
<organism evidence="6 7">
    <name type="scientific">Terriglobus aquaticus</name>
    <dbReference type="NCBI Taxonomy" id="940139"/>
    <lineage>
        <taxon>Bacteria</taxon>
        <taxon>Pseudomonadati</taxon>
        <taxon>Acidobacteriota</taxon>
        <taxon>Terriglobia</taxon>
        <taxon>Terriglobales</taxon>
        <taxon>Acidobacteriaceae</taxon>
        <taxon>Terriglobus</taxon>
    </lineage>
</organism>
<name>A0ABW9KRJ9_9BACT</name>
<dbReference type="PANTHER" id="PTHR30563:SF0">
    <property type="entry name" value="DNA RECOMBINATION PROTEIN RMUC"/>
    <property type="match status" value="1"/>
</dbReference>
<gene>
    <name evidence="6" type="primary">rmuC</name>
    <name evidence="6" type="ORF">ACK2TP_17295</name>
</gene>
<comment type="caution">
    <text evidence="6">The sequence shown here is derived from an EMBL/GenBank/DDBJ whole genome shotgun (WGS) entry which is preliminary data.</text>
</comment>
<reference evidence="6 7" key="1">
    <citation type="submission" date="2024-12" db="EMBL/GenBank/DDBJ databases">
        <authorList>
            <person name="Lee Y."/>
        </authorList>
    </citation>
    <scope>NUCLEOTIDE SEQUENCE [LARGE SCALE GENOMIC DNA]</scope>
    <source>
        <strain evidence="6 7">03SUJ4</strain>
    </source>
</reference>
<keyword evidence="3 5" id="KW-0175">Coiled coil</keyword>
<comment type="similarity">
    <text evidence="2">Belongs to the RmuC family.</text>
</comment>
<evidence type="ECO:0000313" key="6">
    <source>
        <dbReference type="EMBL" id="MFN2977531.1"/>
    </source>
</evidence>
<evidence type="ECO:0000256" key="5">
    <source>
        <dbReference type="SAM" id="Coils"/>
    </source>
</evidence>
<dbReference type="Pfam" id="PF02646">
    <property type="entry name" value="RmuC"/>
    <property type="match status" value="1"/>
</dbReference>
<dbReference type="PANTHER" id="PTHR30563">
    <property type="entry name" value="DNA RECOMBINATION PROTEIN RMUC"/>
    <property type="match status" value="1"/>
</dbReference>
<dbReference type="Gene3D" id="1.20.120.20">
    <property type="entry name" value="Apolipoprotein"/>
    <property type="match status" value="1"/>
</dbReference>
<proteinExistence type="inferred from homology"/>
<evidence type="ECO:0000256" key="2">
    <source>
        <dbReference type="ARBA" id="ARBA00009840"/>
    </source>
</evidence>
<dbReference type="Proteomes" id="UP001634747">
    <property type="component" value="Unassembled WGS sequence"/>
</dbReference>
<protein>
    <submittedName>
        <fullName evidence="6">DNA recombination protein RmuC</fullName>
    </submittedName>
</protein>
<dbReference type="EMBL" id="JBJYXY010000001">
    <property type="protein sequence ID" value="MFN2977531.1"/>
    <property type="molecule type" value="Genomic_DNA"/>
</dbReference>
<accession>A0ABW9KRJ9</accession>
<sequence>MLLLIAVLQVVGIVLALLLFTRKSAAPVLDPRLSQLPDAFVSLQARMQSADELNRAALAELRREHAETAQRNQAAAVESARHLREEVHARIEALGSALAEGLNSFRHDNASGADRLREQVHTNLREIDTRLQAFIRDTATAHTTAQDVLHGKLNDLGAKNQQSHDALRESVQARLIELGAKNLQSHEALREGVQSKLAGLGEEQRQHQERLRDAVQQRLDKLNQDNAQKLDQMRATVDEKLQSTLNERLTSSFGQVTTHLGEVQKGLGEMREFANGVSDLKKVFTNVKARGIVGEFQLGQQLEQMFSREQYEKNVAVKPNSGERVEYALKVPRGGANGNGNGDTVLFPIDSKFPREDWERLEDAYEHGGSEEIAKAGAAFERSIRAEGKRICEKYINEPVTLPHAIMFLPTEGLYAEVMRRPGLQQDLQHQCNVTIAGPSTLMAILTSFRMGFHTIAMERKGHEIEKVLGAVKTEFGKFGDLIGKVETQVGTVQTTLGKIRSKTTTISRSLRGVTELPASEGNGALLAFEEFAGSVPQLAAGEDE</sequence>
<keyword evidence="4" id="KW-0233">DNA recombination</keyword>
<dbReference type="RefSeq" id="WP_263414311.1">
    <property type="nucleotide sequence ID" value="NZ_BAABBH010000001.1"/>
</dbReference>